<feature type="region of interest" description="Disordered" evidence="2">
    <location>
        <begin position="74"/>
        <end position="118"/>
    </location>
</feature>
<gene>
    <name evidence="3" type="ORF">NDU88_005480</name>
</gene>
<sequence length="173" mass="18803">MRKGAVGTYYGPMPAWGPEAVGRQGVKAAALCGRRSEPAFHMRIWDMAAYQSDQRLPGALGYGSVTAHETVAMTSQRHNKKKGSLKDLFNKTPTKKAPPVEPPVTEGGELVDQGTQGDREAPLTRSFMEQLFGSPRGDFATLKQEIAVEVTELKQEVADLGQRVDTLEQACDA</sequence>
<keyword evidence="4" id="KW-1185">Reference proteome</keyword>
<accession>A0AAV7W867</accession>
<dbReference type="EMBL" id="JANPWB010000002">
    <property type="protein sequence ID" value="KAJ1210112.1"/>
    <property type="molecule type" value="Genomic_DNA"/>
</dbReference>
<reference evidence="3" key="1">
    <citation type="journal article" date="2022" name="bioRxiv">
        <title>Sequencing and chromosome-scale assembly of the giantPleurodeles waltlgenome.</title>
        <authorList>
            <person name="Brown T."/>
            <person name="Elewa A."/>
            <person name="Iarovenko S."/>
            <person name="Subramanian E."/>
            <person name="Araus A.J."/>
            <person name="Petzold A."/>
            <person name="Susuki M."/>
            <person name="Suzuki K.-i.T."/>
            <person name="Hayashi T."/>
            <person name="Toyoda A."/>
            <person name="Oliveira C."/>
            <person name="Osipova E."/>
            <person name="Leigh N.D."/>
            <person name="Simon A."/>
            <person name="Yun M.H."/>
        </authorList>
    </citation>
    <scope>NUCLEOTIDE SEQUENCE</scope>
    <source>
        <strain evidence="3">20211129_DDA</strain>
        <tissue evidence="3">Liver</tissue>
    </source>
</reference>
<evidence type="ECO:0000313" key="4">
    <source>
        <dbReference type="Proteomes" id="UP001066276"/>
    </source>
</evidence>
<proteinExistence type="predicted"/>
<evidence type="ECO:0000256" key="2">
    <source>
        <dbReference type="SAM" id="MobiDB-lite"/>
    </source>
</evidence>
<organism evidence="3 4">
    <name type="scientific">Pleurodeles waltl</name>
    <name type="common">Iberian ribbed newt</name>
    <dbReference type="NCBI Taxonomy" id="8319"/>
    <lineage>
        <taxon>Eukaryota</taxon>
        <taxon>Metazoa</taxon>
        <taxon>Chordata</taxon>
        <taxon>Craniata</taxon>
        <taxon>Vertebrata</taxon>
        <taxon>Euteleostomi</taxon>
        <taxon>Amphibia</taxon>
        <taxon>Batrachia</taxon>
        <taxon>Caudata</taxon>
        <taxon>Salamandroidea</taxon>
        <taxon>Salamandridae</taxon>
        <taxon>Pleurodelinae</taxon>
        <taxon>Pleurodeles</taxon>
    </lineage>
</organism>
<name>A0AAV7W867_PLEWA</name>
<feature type="coiled-coil region" evidence="1">
    <location>
        <begin position="143"/>
        <end position="170"/>
    </location>
</feature>
<evidence type="ECO:0000313" key="3">
    <source>
        <dbReference type="EMBL" id="KAJ1210112.1"/>
    </source>
</evidence>
<dbReference type="AlphaFoldDB" id="A0AAV7W867"/>
<dbReference type="Proteomes" id="UP001066276">
    <property type="component" value="Chromosome 1_2"/>
</dbReference>
<evidence type="ECO:0000256" key="1">
    <source>
        <dbReference type="SAM" id="Coils"/>
    </source>
</evidence>
<keyword evidence="1" id="KW-0175">Coiled coil</keyword>
<comment type="caution">
    <text evidence="3">The sequence shown here is derived from an EMBL/GenBank/DDBJ whole genome shotgun (WGS) entry which is preliminary data.</text>
</comment>
<protein>
    <submittedName>
        <fullName evidence="3">Uncharacterized protein</fullName>
    </submittedName>
</protein>